<dbReference type="KEGG" id="fla:SY85_08140"/>
<keyword evidence="3" id="KW-1185">Reference proteome</keyword>
<dbReference type="Gene3D" id="2.60.40.1120">
    <property type="entry name" value="Carboxypeptidase-like, regulatory domain"/>
    <property type="match status" value="1"/>
</dbReference>
<organism evidence="2 3">
    <name type="scientific">Flavisolibacter tropicus</name>
    <dbReference type="NCBI Taxonomy" id="1492898"/>
    <lineage>
        <taxon>Bacteria</taxon>
        <taxon>Pseudomonadati</taxon>
        <taxon>Bacteroidota</taxon>
        <taxon>Chitinophagia</taxon>
        <taxon>Chitinophagales</taxon>
        <taxon>Chitinophagaceae</taxon>
        <taxon>Flavisolibacter</taxon>
    </lineage>
</organism>
<dbReference type="SUPFAM" id="SSF49464">
    <property type="entry name" value="Carboxypeptidase regulatory domain-like"/>
    <property type="match status" value="1"/>
</dbReference>
<gene>
    <name evidence="2" type="ORF">SY85_08140</name>
</gene>
<evidence type="ECO:0008006" key="4">
    <source>
        <dbReference type="Google" id="ProtNLM"/>
    </source>
</evidence>
<evidence type="ECO:0000256" key="1">
    <source>
        <dbReference type="SAM" id="SignalP"/>
    </source>
</evidence>
<feature type="signal peptide" evidence="1">
    <location>
        <begin position="1"/>
        <end position="21"/>
    </location>
</feature>
<name>A0A172TUQ2_9BACT</name>
<dbReference type="Pfam" id="PF13620">
    <property type="entry name" value="CarboxypepD_reg"/>
    <property type="match status" value="1"/>
</dbReference>
<evidence type="ECO:0000313" key="2">
    <source>
        <dbReference type="EMBL" id="ANE50467.1"/>
    </source>
</evidence>
<feature type="chain" id="PRO_5008001166" description="Carboxypeptidase regulatory-like domain-containing protein" evidence="1">
    <location>
        <begin position="22"/>
        <end position="131"/>
    </location>
</feature>
<keyword evidence="1" id="KW-0732">Signal</keyword>
<reference evidence="3" key="1">
    <citation type="submission" date="2015-01" db="EMBL/GenBank/DDBJ databases">
        <title>Flavisolibacter sp./LCS9/ whole genome sequencing.</title>
        <authorList>
            <person name="Kim M.K."/>
            <person name="Srinivasan S."/>
            <person name="Lee J.-J."/>
        </authorList>
    </citation>
    <scope>NUCLEOTIDE SEQUENCE [LARGE SCALE GENOMIC DNA]</scope>
    <source>
        <strain evidence="3">LCS9</strain>
    </source>
</reference>
<accession>A0A172TUQ2</accession>
<dbReference type="RefSeq" id="WP_066403370.1">
    <property type="nucleotide sequence ID" value="NZ_CP011390.1"/>
</dbReference>
<protein>
    <recommendedName>
        <fullName evidence="4">Carboxypeptidase regulatory-like domain-containing protein</fullName>
    </recommendedName>
</protein>
<sequence>MKLKYLLLSCFITVFSFFASANTGEENAKKSDVIGGVFTLDSKKPLSNVSVTAYSNAKKEKVILTDSHGNYSFTDLKPGTTYRFVFEKEGYKKVIKEKFIARVDEAQQLNIQMEEHASFDFMPGPSQFFDF</sequence>
<dbReference type="OrthoDB" id="676474at2"/>
<reference evidence="2 3" key="2">
    <citation type="journal article" date="2016" name="Int. J. Syst. Evol. Microbiol.">
        <title>Flavisolibacter tropicus sp. nov., isolated from tropical soil.</title>
        <authorList>
            <person name="Lee J.J."/>
            <person name="Kang M.S."/>
            <person name="Kim G.S."/>
            <person name="Lee C.S."/>
            <person name="Lim S."/>
            <person name="Lee J."/>
            <person name="Roh S.H."/>
            <person name="Kang H."/>
            <person name="Ha J.M."/>
            <person name="Bae S."/>
            <person name="Jung H.Y."/>
            <person name="Kim M.K."/>
        </authorList>
    </citation>
    <scope>NUCLEOTIDE SEQUENCE [LARGE SCALE GENOMIC DNA]</scope>
    <source>
        <strain evidence="2 3">LCS9</strain>
    </source>
</reference>
<dbReference type="AlphaFoldDB" id="A0A172TUQ2"/>
<dbReference type="EMBL" id="CP011390">
    <property type="protein sequence ID" value="ANE50467.1"/>
    <property type="molecule type" value="Genomic_DNA"/>
</dbReference>
<dbReference type="Proteomes" id="UP000077177">
    <property type="component" value="Chromosome"/>
</dbReference>
<proteinExistence type="predicted"/>
<evidence type="ECO:0000313" key="3">
    <source>
        <dbReference type="Proteomes" id="UP000077177"/>
    </source>
</evidence>
<dbReference type="InterPro" id="IPR008969">
    <property type="entry name" value="CarboxyPept-like_regulatory"/>
</dbReference>